<reference evidence="1" key="2">
    <citation type="journal article" date="2015" name="Data Brief">
        <title>Shoot transcriptome of the giant reed, Arundo donax.</title>
        <authorList>
            <person name="Barrero R.A."/>
            <person name="Guerrero F.D."/>
            <person name="Moolhuijzen P."/>
            <person name="Goolsby J.A."/>
            <person name="Tidwell J."/>
            <person name="Bellgard S.E."/>
            <person name="Bellgard M.I."/>
        </authorList>
    </citation>
    <scope>NUCLEOTIDE SEQUENCE</scope>
    <source>
        <tissue evidence="1">Shoot tissue taken approximately 20 cm above the soil surface</tissue>
    </source>
</reference>
<name>A0A0A9AM39_ARUDO</name>
<sequence length="38" mass="4541">MLSISYSMVRKSYSERSFVLPNSKIYHVFQCMQRLPVD</sequence>
<reference evidence="1" key="1">
    <citation type="submission" date="2014-09" db="EMBL/GenBank/DDBJ databases">
        <authorList>
            <person name="Magalhaes I.L.F."/>
            <person name="Oliveira U."/>
            <person name="Santos F.R."/>
            <person name="Vidigal T.H.D.A."/>
            <person name="Brescovit A.D."/>
            <person name="Santos A.J."/>
        </authorList>
    </citation>
    <scope>NUCLEOTIDE SEQUENCE</scope>
    <source>
        <tissue evidence="1">Shoot tissue taken approximately 20 cm above the soil surface</tissue>
    </source>
</reference>
<proteinExistence type="predicted"/>
<dbReference type="EMBL" id="GBRH01245111">
    <property type="protein sequence ID" value="JAD52784.1"/>
    <property type="molecule type" value="Transcribed_RNA"/>
</dbReference>
<dbReference type="AlphaFoldDB" id="A0A0A9AM39"/>
<accession>A0A0A9AM39</accession>
<organism evidence="1">
    <name type="scientific">Arundo donax</name>
    <name type="common">Giant reed</name>
    <name type="synonym">Donax arundinaceus</name>
    <dbReference type="NCBI Taxonomy" id="35708"/>
    <lineage>
        <taxon>Eukaryota</taxon>
        <taxon>Viridiplantae</taxon>
        <taxon>Streptophyta</taxon>
        <taxon>Embryophyta</taxon>
        <taxon>Tracheophyta</taxon>
        <taxon>Spermatophyta</taxon>
        <taxon>Magnoliopsida</taxon>
        <taxon>Liliopsida</taxon>
        <taxon>Poales</taxon>
        <taxon>Poaceae</taxon>
        <taxon>PACMAD clade</taxon>
        <taxon>Arundinoideae</taxon>
        <taxon>Arundineae</taxon>
        <taxon>Arundo</taxon>
    </lineage>
</organism>
<evidence type="ECO:0000313" key="1">
    <source>
        <dbReference type="EMBL" id="JAD52784.1"/>
    </source>
</evidence>
<protein>
    <submittedName>
        <fullName evidence="1">Uncharacterized protein</fullName>
    </submittedName>
</protein>